<feature type="region of interest" description="Disordered" evidence="1">
    <location>
        <begin position="2339"/>
        <end position="2367"/>
    </location>
</feature>
<gene>
    <name evidence="3" type="ORF">KK097_01590</name>
</gene>
<evidence type="ECO:0000313" key="3">
    <source>
        <dbReference type="EMBL" id="MBT1586504.1"/>
    </source>
</evidence>
<reference evidence="3 4" key="1">
    <citation type="submission" date="2021-05" db="EMBL/GenBank/DDBJ databases">
        <title>Whole genome sequence of Curtobacterium flaccumfaciens pv. flaccumfaciens strain CFBP 8819.</title>
        <authorList>
            <person name="Osdaghi E."/>
            <person name="Taghouti G."/>
            <person name="Portier P."/>
            <person name="Fazliarab A."/>
            <person name="Taghavi S.M."/>
            <person name="Briand M."/>
            <person name="Le-Saux M."/>
            <person name="Jacques M.-A."/>
        </authorList>
    </citation>
    <scope>NUCLEOTIDE SEQUENCE [LARGE SCALE GENOMIC DNA]</scope>
    <source>
        <strain evidence="3 4">CFBP 8819</strain>
    </source>
</reference>
<dbReference type="RefSeq" id="WP_214543486.1">
    <property type="nucleotide sequence ID" value="NZ_JAHEWS010000002.1"/>
</dbReference>
<dbReference type="Gene3D" id="2.60.40.10">
    <property type="entry name" value="Immunoglobulins"/>
    <property type="match status" value="20"/>
</dbReference>
<accession>A0ABS5VAJ8</accession>
<evidence type="ECO:0000313" key="4">
    <source>
        <dbReference type="Proteomes" id="UP001519641"/>
    </source>
</evidence>
<sequence>MRRHASLLGTRVPTAAYEWTRRITRADGRARRRASDDRRLLLRGGVVATVTALVAATVAIQPAAAAQTDVTEAEGLLLSGSGIVDVDGVAQLGGAYSARGATSGGGTTNQPLNLTALNTLGVGLGNDIDLLGPNGILTLGVDGQYATTSATGATASSGLLTNDGGIGVGTGSGTGAATLDLNPLFSRVGADTTVLSNAQLEIGALASRIQATRGTTVETTTDYRIAGAELDLTSPAVAGLSTALRNDLRTFSGTVNSAVGADGALSGTTTALTGELQRLLRSTSLGLVNVNGTNVTATVDLNLDDTLTRVLQQPLTDGAVTITPSTGAVTVDLDRLTTLNGQPANTSVLTEAAVSSINRSITTILGTQLPTALQTAVVNTINSTAVRIDVTANVNAVGLPLAALALRADTTLGALAGSAPATATVTATGGPLGLNALGALLAPAVNSIVLPALQTIVRPLVTGSALTNLGTTLTATTSAVSTLLSPVVLLLRQVVDLTVNAQDSTGFRDPRGYDTGSQSVHALRLSVLPGANVATVDLATSTVRATAFAAPTITAPTDGQQFTVPSATSTRSVVVSGAGEPGATVAVSLGGDRTGTATVAADGTWTTTIADVPTGEYTATATQTVGGTAAGAVTQDFSVVAQRPLTITTPTAGQTFTTTGETAPVILTGTATANARISVDLGGGLTATGTADDAGAWSVSVPEVPVGEQTASVTQTVGDTTSAPVTRSFRVVAAAGLTVDTPAADQDFPLAGDTRSVPFSGSAQAGARVDVDLGDGLTATTRANADGTWSTSVTDVPAGEYSAEVTQTVGGTTSAPVTRDFTVTAAPALIIDEPADDSTITVADETSTTPVTVSGSAAPNARVTVGIGGSFSAAVTADEDGAWTTTFADVPVGERTVTARQTVDGTTSGPVESTFTVEAGDPLAITSPEDGDVVTVLDADTTTDLDVAGTAEAGAEVRVSLGDGLTATTTADDDGTWTVAVADVPVGRHTITVTQTVGGTTSPAVRQAVTVQAGAALAVTAPAQDDTVTVATDDSVVDVTVRGTAQPGARVEAVLDDGDAVSTTVDEQGTWSVVLADVDTGSHTATVTQTVDGATSAPVDRDFAVEAGDELVIVAPGDAQEVPAGTGGQANVVVRGTAEPGASVAVTIDDGDPVEVVTDTAGNWELPTTQLGIGEHTVEAVQTVNGTDGPVVTRDFTVVPGNAIVIDTPASGARFVVVDGDATATVRITGTAEPGAAVTVSVGPGTRFTTTADGEGEWAVDATGLAPTGLYTASASQEIEDVVTSAVPITFEVVTANPLTITGPGTDAIAVAGPDVERDVTVTGTGQPGAAVTATLAGSDDQETTVRADGTWSVTFPDLGVDVHRVSVTQTLAGSVSDPRTSDPVERTITIEAADAVTITTPETDVVLLVPDPDATRDVVVSGAAEPGAPVTVRLGDDELTTTADADGDWTVTFGGVGVGTPTLAASQTVGGTTASSPDQTVTVRAGTALTIATPEDGDVLTVADTSGTADVEASGRAQADAEVTVRLSTGETATVTADEDGRWTTTFQDVPVGDHRVTATQVVGGQTSTPVTATVSVRAGAPLVVSTPRGATTVTVADDDATTDVAFAGTGEPGATVTVDLGDGGTATATVDRDGDWETTVEDVPTGSYTAAVTQAINGTTSAAVERPVSVVAAADLTIREPGDDPITVADGDATTTVTVAGDAQPGATVTVTVDDRDPVEVTAGDDGSWSVDVPDLGVGGHTVEVTQTVDGSTSTTPVETTFEIEAGAPVVITEPTADQEYTVADGDGTTTVDVAGTAEPGATIVVDLGDGRTESTTADDDGAWSVSVPGVPAGTTTVSVTQRIDGTESAPVTVDVRVLVADPITIATPVDGTTIRVAQRDSVATLTAAGAAEPGAEVRVTIDGGDARTVTATDAGTWSVELPDTAVGEHTIRATQTVDGSTSAAVRSTFTVAPGAALTVTAPADDTTFTVPSTDPTATVPVGGEGQPGATVRVVLDDADPVVVRVGTDGRWETTLPDVPAGDHTVTVTQVVNGTTSDPIERDVTVAVADADTIVVTAPADGADYRVLGGSTDVRVTGTSAPNATVSVRIDDGPAVTTTADDDGEWAVTVRDVDEGAHTIAASQTVDGDTTTAPEVGFTVTAATPVAITSPTDGQVFPTTESTKAIPVSGTAEPGATVTVDIDGRTATTTAGDDGSWTVTIGGVPVGDHTVSVTQTVGGRTSDPVTADVTVEAARATDIVITSPEPGQLIAADGFGDTGSFRVTGQAAPGATVTVSLSTGQVRTTTADDEGAWDVMFERVPEGEWTISATQSVDGTTSAAPRVPIVVDALEPLAVTSPSQGEQHMADEDGDHDLMVTGTAEPGATVTVQPMGRDAVVTTADEDGEWWVMVGLPVGAHMLRVTQSVGGFTSQAQMVRVMVMDDTVDPEEPGTPGTPGNPGTPGTPGTPGAPGLPGTPGTGGGTGTGTGIGGGNGTGGGAGNGTSGTGTGSGSGFGSGNGDLAWTGADVVPIAGTAAGLVVLGFLLLGLSRLAGGLRRRTRG</sequence>
<protein>
    <submittedName>
        <fullName evidence="3">Choice-of-anchor G family protein</fullName>
    </submittedName>
</protein>
<dbReference type="NCBIfam" id="NF033510">
    <property type="entry name" value="Ca_tandemer"/>
    <property type="match status" value="9"/>
</dbReference>
<keyword evidence="4" id="KW-1185">Reference proteome</keyword>
<dbReference type="PROSITE" id="PS51318">
    <property type="entry name" value="TAT"/>
    <property type="match status" value="1"/>
</dbReference>
<evidence type="ECO:0000256" key="2">
    <source>
        <dbReference type="SAM" id="Phobius"/>
    </source>
</evidence>
<dbReference type="EMBL" id="JAHEWS010000002">
    <property type="protein sequence ID" value="MBT1586504.1"/>
    <property type="molecule type" value="Genomic_DNA"/>
</dbReference>
<dbReference type="InterPro" id="IPR006311">
    <property type="entry name" value="TAT_signal"/>
</dbReference>
<dbReference type="InterPro" id="IPR013783">
    <property type="entry name" value="Ig-like_fold"/>
</dbReference>
<keyword evidence="2" id="KW-0472">Membrane</keyword>
<proteinExistence type="predicted"/>
<keyword evidence="2" id="KW-0812">Transmembrane</keyword>
<dbReference type="NCBIfam" id="NF033766">
    <property type="entry name" value="choice_anch_G"/>
    <property type="match status" value="1"/>
</dbReference>
<feature type="compositionally biased region" description="Gly residues" evidence="1">
    <location>
        <begin position="2456"/>
        <end position="2493"/>
    </location>
</feature>
<feature type="transmembrane region" description="Helical" evidence="2">
    <location>
        <begin position="40"/>
        <end position="60"/>
    </location>
</feature>
<dbReference type="InterPro" id="IPR047900">
    <property type="entry name" value="Choice_anch_G"/>
</dbReference>
<comment type="caution">
    <text evidence="3">The sequence shown here is derived from an EMBL/GenBank/DDBJ whole genome shotgun (WGS) entry which is preliminary data.</text>
</comment>
<feature type="transmembrane region" description="Helical" evidence="2">
    <location>
        <begin position="2509"/>
        <end position="2529"/>
    </location>
</feature>
<feature type="region of interest" description="Disordered" evidence="1">
    <location>
        <begin position="2425"/>
        <end position="2493"/>
    </location>
</feature>
<name>A0ABS5VAJ8_9MICO</name>
<evidence type="ECO:0000256" key="1">
    <source>
        <dbReference type="SAM" id="MobiDB-lite"/>
    </source>
</evidence>
<keyword evidence="2" id="KW-1133">Transmembrane helix</keyword>
<dbReference type="Proteomes" id="UP001519641">
    <property type="component" value="Unassembled WGS sequence"/>
</dbReference>
<organism evidence="3 4">
    <name type="scientific">Curtobacterium aurantiacum</name>
    <dbReference type="NCBI Taxonomy" id="3236919"/>
    <lineage>
        <taxon>Bacteria</taxon>
        <taxon>Bacillati</taxon>
        <taxon>Actinomycetota</taxon>
        <taxon>Actinomycetes</taxon>
        <taxon>Micrococcales</taxon>
        <taxon>Microbacteriaceae</taxon>
        <taxon>Curtobacterium</taxon>
    </lineage>
</organism>